<reference evidence="1 2" key="1">
    <citation type="submission" date="2019-02" db="EMBL/GenBank/DDBJ databases">
        <title>Deep-cultivation of Planctomycetes and their phenomic and genomic characterization uncovers novel biology.</title>
        <authorList>
            <person name="Wiegand S."/>
            <person name="Jogler M."/>
            <person name="Boedeker C."/>
            <person name="Pinto D."/>
            <person name="Vollmers J."/>
            <person name="Rivas-Marin E."/>
            <person name="Kohn T."/>
            <person name="Peeters S.H."/>
            <person name="Heuer A."/>
            <person name="Rast P."/>
            <person name="Oberbeckmann S."/>
            <person name="Bunk B."/>
            <person name="Jeske O."/>
            <person name="Meyerdierks A."/>
            <person name="Storesund J.E."/>
            <person name="Kallscheuer N."/>
            <person name="Luecker S."/>
            <person name="Lage O.M."/>
            <person name="Pohl T."/>
            <person name="Merkel B.J."/>
            <person name="Hornburger P."/>
            <person name="Mueller R.-W."/>
            <person name="Bruemmer F."/>
            <person name="Labrenz M."/>
            <person name="Spormann A.M."/>
            <person name="Op den Camp H."/>
            <person name="Overmann J."/>
            <person name="Amann R."/>
            <person name="Jetten M.S.M."/>
            <person name="Mascher T."/>
            <person name="Medema M.H."/>
            <person name="Devos D.P."/>
            <person name="Kaster A.-K."/>
            <person name="Ovreas L."/>
            <person name="Rohde M."/>
            <person name="Galperin M.Y."/>
            <person name="Jogler C."/>
        </authorList>
    </citation>
    <scope>NUCLEOTIDE SEQUENCE [LARGE SCALE GENOMIC DNA]</scope>
    <source>
        <strain evidence="1 2">V6</strain>
    </source>
</reference>
<protein>
    <submittedName>
        <fullName evidence="1">Uncharacterized protein</fullName>
    </submittedName>
</protein>
<dbReference type="EMBL" id="CP036347">
    <property type="protein sequence ID" value="QDU03114.1"/>
    <property type="molecule type" value="Genomic_DNA"/>
</dbReference>
<name>A0A517WCZ5_9PLAN</name>
<evidence type="ECO:0000313" key="1">
    <source>
        <dbReference type="EMBL" id="QDU03114.1"/>
    </source>
</evidence>
<organism evidence="1 2">
    <name type="scientific">Gimesia chilikensis</name>
    <dbReference type="NCBI Taxonomy" id="2605989"/>
    <lineage>
        <taxon>Bacteria</taxon>
        <taxon>Pseudomonadati</taxon>
        <taxon>Planctomycetota</taxon>
        <taxon>Planctomycetia</taxon>
        <taxon>Planctomycetales</taxon>
        <taxon>Planctomycetaceae</taxon>
        <taxon>Gimesia</taxon>
    </lineage>
</organism>
<accession>A0A517WCZ5</accession>
<gene>
    <name evidence="1" type="ORF">V6x_28260</name>
</gene>
<dbReference type="AlphaFoldDB" id="A0A517WCZ5"/>
<evidence type="ECO:0000313" key="2">
    <source>
        <dbReference type="Proteomes" id="UP000320722"/>
    </source>
</evidence>
<proteinExistence type="predicted"/>
<dbReference type="Proteomes" id="UP000320722">
    <property type="component" value="Chromosome"/>
</dbReference>
<sequence>MTKQNQLIPDGTPLRISDSNGIEIKMGDYIKRDVTGNNEIHGTWSIQKVKCQGPFPILSYVTSEKKKVFPADYSACFLSDMYDHKHTLFALDTRDISPPDDDLYVMDKDEAEAFIAAQENPYSEVED</sequence>